<proteinExistence type="predicted"/>
<protein>
    <recommendedName>
        <fullName evidence="4">O-fucosyltransferase family protein</fullName>
    </recommendedName>
</protein>
<gene>
    <name evidence="2" type="ORF">INT43_008360</name>
</gene>
<dbReference type="EMBL" id="JAEPQZ010000020">
    <property type="protein sequence ID" value="KAG2171634.1"/>
    <property type="molecule type" value="Genomic_DNA"/>
</dbReference>
<dbReference type="CDD" id="cd11296">
    <property type="entry name" value="O-FucT_like"/>
    <property type="match status" value="1"/>
</dbReference>
<comment type="caution">
    <text evidence="2">The sequence shown here is derived from an EMBL/GenBank/DDBJ whole genome shotgun (WGS) entry which is preliminary data.</text>
</comment>
<dbReference type="PANTHER" id="PTHR36050:SF1">
    <property type="entry name" value="O-FUCOSYLTRANSFERASE 30"/>
    <property type="match status" value="1"/>
</dbReference>
<evidence type="ECO:0000256" key="1">
    <source>
        <dbReference type="SAM" id="Phobius"/>
    </source>
</evidence>
<keyword evidence="1" id="KW-1133">Transmembrane helix</keyword>
<keyword evidence="1" id="KW-0812">Transmembrane</keyword>
<dbReference type="PANTHER" id="PTHR36050">
    <property type="entry name" value="O-FUCOSYLTRANSFERASE 30"/>
    <property type="match status" value="1"/>
</dbReference>
<evidence type="ECO:0000313" key="2">
    <source>
        <dbReference type="EMBL" id="KAG2171634.1"/>
    </source>
</evidence>
<dbReference type="AlphaFoldDB" id="A0A8H7PDE9"/>
<dbReference type="OrthoDB" id="1882547at2759"/>
<feature type="transmembrane region" description="Helical" evidence="1">
    <location>
        <begin position="12"/>
        <end position="37"/>
    </location>
</feature>
<evidence type="ECO:0000313" key="3">
    <source>
        <dbReference type="Proteomes" id="UP000654370"/>
    </source>
</evidence>
<reference evidence="2" key="1">
    <citation type="submission" date="2020-12" db="EMBL/GenBank/DDBJ databases">
        <title>Metabolic potential, ecology and presence of endohyphal bacteria is reflected in genomic diversity of Mucoromycotina.</title>
        <authorList>
            <person name="Muszewska A."/>
            <person name="Okrasinska A."/>
            <person name="Steczkiewicz K."/>
            <person name="Drgas O."/>
            <person name="Orlowska M."/>
            <person name="Perlinska-Lenart U."/>
            <person name="Aleksandrzak-Piekarczyk T."/>
            <person name="Szatraj K."/>
            <person name="Zielenkiewicz U."/>
            <person name="Pilsyk S."/>
            <person name="Malc E."/>
            <person name="Mieczkowski P."/>
            <person name="Kruszewska J.S."/>
            <person name="Biernat P."/>
            <person name="Pawlowska J."/>
        </authorList>
    </citation>
    <scope>NUCLEOTIDE SEQUENCE</scope>
    <source>
        <strain evidence="2">WA0000067209</strain>
    </source>
</reference>
<dbReference type="Gene3D" id="3.40.50.11350">
    <property type="match status" value="1"/>
</dbReference>
<name>A0A8H7PDE9_MORIS</name>
<dbReference type="Proteomes" id="UP000654370">
    <property type="component" value="Unassembled WGS sequence"/>
</dbReference>
<sequence length="423" mass="48238">MTITVASPKYVLFLAIIFFFLFSLATFIWASTIAVYFRPIVKYDHNGEKFLAYLPHSGLSNQRNELENALMLAIYLNRTLIVPPAFLGKLPGWHPGNSMDQDMTRKTEPQSWWYRCNDKYAINDGPCNEKTDYLTVPWEFLHEDMIELDIPMRHIRHVSTKKIQKLLSLDDSEIYQQQDKSMYSWVLCDKPRDQCPPVRVGGGNKYDDQWVIEDLQKIPHTLIQLQGMFGSNRVGVSGQEHLELRTKVQEALTYKNPIIDAVTANIVNEMGGKHSYLAVHVRMGNRQFLGNLQNTIAQEIAFLEHELAKMECKQPSSTNCTSPLKIYLATDARNPRTNADLAPLFERFPDAAILDDFSHLLSPLEQAAEVAQPPQESVARFMLPIIESMVSAHAKAFMGTPGSTYSRYIARLHSVYQSSKYSD</sequence>
<keyword evidence="1" id="KW-0472">Membrane</keyword>
<evidence type="ECO:0008006" key="4">
    <source>
        <dbReference type="Google" id="ProtNLM"/>
    </source>
</evidence>
<keyword evidence="3" id="KW-1185">Reference proteome</keyword>
<organism evidence="2 3">
    <name type="scientific">Mortierella isabellina</name>
    <name type="common">Filamentous fungus</name>
    <name type="synonym">Umbelopsis isabellina</name>
    <dbReference type="NCBI Taxonomy" id="91625"/>
    <lineage>
        <taxon>Eukaryota</taxon>
        <taxon>Fungi</taxon>
        <taxon>Fungi incertae sedis</taxon>
        <taxon>Mucoromycota</taxon>
        <taxon>Mucoromycotina</taxon>
        <taxon>Umbelopsidomycetes</taxon>
        <taxon>Umbelopsidales</taxon>
        <taxon>Umbelopsidaceae</taxon>
        <taxon>Umbelopsis</taxon>
    </lineage>
</organism>
<accession>A0A8H7PDE9</accession>